<dbReference type="AlphaFoldDB" id="A0A7W7MFA9"/>
<dbReference type="Proteomes" id="UP000590511">
    <property type="component" value="Unassembled WGS sequence"/>
</dbReference>
<sequence length="37" mass="4192">MQILRHAQFAITMEIYTVVSSATTRAALKKLGEFLDH</sequence>
<protein>
    <submittedName>
        <fullName evidence="1">Uncharacterized protein</fullName>
    </submittedName>
</protein>
<evidence type="ECO:0000313" key="1">
    <source>
        <dbReference type="EMBL" id="MBB4748083.1"/>
    </source>
</evidence>
<name>A0A7W7MFA9_9ACTN</name>
<reference evidence="1 2" key="1">
    <citation type="submission" date="2020-08" db="EMBL/GenBank/DDBJ databases">
        <title>Sequencing the genomes of 1000 actinobacteria strains.</title>
        <authorList>
            <person name="Klenk H.-P."/>
        </authorList>
    </citation>
    <scope>NUCLEOTIDE SEQUENCE [LARGE SCALE GENOMIC DNA]</scope>
    <source>
        <strain evidence="1 2">DSM 43150</strain>
    </source>
</reference>
<dbReference type="EMBL" id="JACHNC010000001">
    <property type="protein sequence ID" value="MBB4748083.1"/>
    <property type="molecule type" value="Genomic_DNA"/>
</dbReference>
<gene>
    <name evidence="1" type="ORF">BJ964_002244</name>
</gene>
<proteinExistence type="predicted"/>
<comment type="caution">
    <text evidence="1">The sequence shown here is derived from an EMBL/GenBank/DDBJ whole genome shotgun (WGS) entry which is preliminary data.</text>
</comment>
<accession>A0A7W7MFA9</accession>
<organism evidence="1 2">
    <name type="scientific">Actinoplanes lobatus</name>
    <dbReference type="NCBI Taxonomy" id="113568"/>
    <lineage>
        <taxon>Bacteria</taxon>
        <taxon>Bacillati</taxon>
        <taxon>Actinomycetota</taxon>
        <taxon>Actinomycetes</taxon>
        <taxon>Micromonosporales</taxon>
        <taxon>Micromonosporaceae</taxon>
        <taxon>Actinoplanes</taxon>
    </lineage>
</organism>
<evidence type="ECO:0000313" key="2">
    <source>
        <dbReference type="Proteomes" id="UP000590511"/>
    </source>
</evidence>